<dbReference type="SUPFAM" id="SSF63829">
    <property type="entry name" value="Calcium-dependent phosphotriesterase"/>
    <property type="match status" value="1"/>
</dbReference>
<proteinExistence type="predicted"/>
<dbReference type="AlphaFoldDB" id="A0A5C5ZHM6"/>
<name>A0A5C5ZHM6_9BACT</name>
<organism evidence="1 2">
    <name type="scientific">Pseudobythopirellula maris</name>
    <dbReference type="NCBI Taxonomy" id="2527991"/>
    <lineage>
        <taxon>Bacteria</taxon>
        <taxon>Pseudomonadati</taxon>
        <taxon>Planctomycetota</taxon>
        <taxon>Planctomycetia</taxon>
        <taxon>Pirellulales</taxon>
        <taxon>Lacipirellulaceae</taxon>
        <taxon>Pseudobythopirellula</taxon>
    </lineage>
</organism>
<reference evidence="1 2" key="1">
    <citation type="submission" date="2019-02" db="EMBL/GenBank/DDBJ databases">
        <title>Deep-cultivation of Planctomycetes and their phenomic and genomic characterization uncovers novel biology.</title>
        <authorList>
            <person name="Wiegand S."/>
            <person name="Jogler M."/>
            <person name="Boedeker C."/>
            <person name="Pinto D."/>
            <person name="Vollmers J."/>
            <person name="Rivas-Marin E."/>
            <person name="Kohn T."/>
            <person name="Peeters S.H."/>
            <person name="Heuer A."/>
            <person name="Rast P."/>
            <person name="Oberbeckmann S."/>
            <person name="Bunk B."/>
            <person name="Jeske O."/>
            <person name="Meyerdierks A."/>
            <person name="Storesund J.E."/>
            <person name="Kallscheuer N."/>
            <person name="Luecker S."/>
            <person name="Lage O.M."/>
            <person name="Pohl T."/>
            <person name="Merkel B.J."/>
            <person name="Hornburger P."/>
            <person name="Mueller R.-W."/>
            <person name="Bruemmer F."/>
            <person name="Labrenz M."/>
            <person name="Spormann A.M."/>
            <person name="Op Den Camp H."/>
            <person name="Overmann J."/>
            <person name="Amann R."/>
            <person name="Jetten M.S.M."/>
            <person name="Mascher T."/>
            <person name="Medema M.H."/>
            <person name="Devos D.P."/>
            <person name="Kaster A.-K."/>
            <person name="Ovreas L."/>
            <person name="Rohde M."/>
            <person name="Galperin M.Y."/>
            <person name="Jogler C."/>
        </authorList>
    </citation>
    <scope>NUCLEOTIDE SEQUENCE [LARGE SCALE GENOMIC DNA]</scope>
    <source>
        <strain evidence="1 2">Mal64</strain>
    </source>
</reference>
<dbReference type="Proteomes" id="UP000315440">
    <property type="component" value="Unassembled WGS sequence"/>
</dbReference>
<evidence type="ECO:0000313" key="1">
    <source>
        <dbReference type="EMBL" id="TWT86919.1"/>
    </source>
</evidence>
<sequence>MFAYYPGQGAEVSFNDIDGNLLEAVPMSGAVGALDSTGGRVYGIAPTGAYNGIYEVQPGKPPKLLVEDEFILTIRTGLSASSTGVFATLPAGRAAVWFYEISESRRGVQTPLGFGIDLEFDGTNTLLLLTQDGLRRQEYVEDLSGDYEIVDDQLLIDLTTLGAPAPGATLALSNSRFIAIANGEDGDASLFDPTGAFQASFSLEGVIRAMAFGPHNSLYAVVSGNDGGLFELRQGAAARLVSDDPLYRNATMGAELVYVPEPMGFTVVAMAFCAISCSRLSRMR</sequence>
<evidence type="ECO:0000313" key="2">
    <source>
        <dbReference type="Proteomes" id="UP000315440"/>
    </source>
</evidence>
<accession>A0A5C5ZHM6</accession>
<protein>
    <submittedName>
        <fullName evidence="1">Uncharacterized protein</fullName>
    </submittedName>
</protein>
<keyword evidence="2" id="KW-1185">Reference proteome</keyword>
<gene>
    <name evidence="1" type="ORF">Mal64_37490</name>
</gene>
<comment type="caution">
    <text evidence="1">The sequence shown here is derived from an EMBL/GenBank/DDBJ whole genome shotgun (WGS) entry which is preliminary data.</text>
</comment>
<dbReference type="EMBL" id="SJPQ01000004">
    <property type="protein sequence ID" value="TWT86919.1"/>
    <property type="molecule type" value="Genomic_DNA"/>
</dbReference>